<feature type="domain" description="F-box" evidence="1">
    <location>
        <begin position="89"/>
        <end position="130"/>
    </location>
</feature>
<evidence type="ECO:0000313" key="3">
    <source>
        <dbReference type="Proteomes" id="UP000636709"/>
    </source>
</evidence>
<comment type="caution">
    <text evidence="2">The sequence shown here is derived from an EMBL/GenBank/DDBJ whole genome shotgun (WGS) entry which is preliminary data.</text>
</comment>
<sequence>MALLRGRLPVLDGGLEYPDQPAPFARHAQDGVLLGEYPLCQCSYKCLYSKRPIDKLEKVMTGTTQLMALPAAQPNTELIDASPPLILRLNEDLLAAIFLLLPVLADVGRTAVTCPAFHRVITDGSFLRRLRRTHPTPFLGLLFCRFHPAEVPHPSAPFARALERGADMSFSFLHSPLAFTRWFPMDARDGRVLLRHQSSRHFVVSDPISRRCLLLPQLMVVGSQHPFLFPSAAGDDKAAEMSFKVGCMVGMEGDEHEPDVKMLFVFSSETGQWRGLGRGAMVPDPKPFYACGRFYWKMADDTLFVYNPRAMPMPMELDCYLVKMPWRYGERDFVIAEVGEGRIGIFCLRHNDARAASSLICAIQRGHGEEEMNQWQFKRRIALPPQCRYSFAGATERYLLMHGAPTPWNRREGPPPDENSGVGIGYFTVETASMKIEKAPTGHPYPPFHHHRKAEQAAGVAMASPEHHGAKRIEAPVATPPLLLLSDDLLAEIFLRLPALADVGRAATACSAFRRVVADRSFLRRLRSVHPLSLLGLLLFSSIHPTEPPHSNAPFARALERAADLSFSFFPSGGRWIPVDARGGRILLEIYAMSCDFAVCDPLSRRYLFLPKIPRRPAAQRRGRLEPFLLPANEEEADTSFRVVCVVECKPGQLVAFVFSSATGQWGSLTVDASVQPSYKFSWSSYACGCFYWKVTGTNNFLVLDPRSMEFSSICIPSGHGQQDSVIVEAGEDSIGMFTLYNSIISAASYLVYTVREIDDEGNSMWQFKRRVRLPSQYSFSFADAMDRHLLLRGIPWNFHLGSSDDEVDIGYFSVEFRSMQIEKMCDLKHIIHAELYTGPPSLCVPSI</sequence>
<keyword evidence="3" id="KW-1185">Reference proteome</keyword>
<dbReference type="EMBL" id="JACEFO010002349">
    <property type="protein sequence ID" value="KAF8664452.1"/>
    <property type="molecule type" value="Genomic_DNA"/>
</dbReference>
<dbReference type="InterPro" id="IPR001810">
    <property type="entry name" value="F-box_dom"/>
</dbReference>
<dbReference type="PANTHER" id="PTHR31264">
    <property type="entry name" value="OS07G0554500 PROTEIN-RELATED"/>
    <property type="match status" value="1"/>
</dbReference>
<dbReference type="InterPro" id="IPR056594">
    <property type="entry name" value="AT5G49610-like_b-prop"/>
</dbReference>
<accession>A0A835AUQ8</accession>
<reference evidence="2" key="1">
    <citation type="submission" date="2020-07" db="EMBL/GenBank/DDBJ databases">
        <title>Genome sequence and genetic diversity analysis of an under-domesticated orphan crop, white fonio (Digitaria exilis).</title>
        <authorList>
            <person name="Bennetzen J.L."/>
            <person name="Chen S."/>
            <person name="Ma X."/>
            <person name="Wang X."/>
            <person name="Yssel A.E.J."/>
            <person name="Chaluvadi S.R."/>
            <person name="Johnson M."/>
            <person name="Gangashetty P."/>
            <person name="Hamidou F."/>
            <person name="Sanogo M.D."/>
            <person name="Zwaenepoel A."/>
            <person name="Wallace J."/>
            <person name="Van De Peer Y."/>
            <person name="Van Deynze A."/>
        </authorList>
    </citation>
    <scope>NUCLEOTIDE SEQUENCE</scope>
    <source>
        <tissue evidence="2">Leaves</tissue>
    </source>
</reference>
<proteinExistence type="predicted"/>
<dbReference type="SUPFAM" id="SSF81383">
    <property type="entry name" value="F-box domain"/>
    <property type="match status" value="2"/>
</dbReference>
<name>A0A835AUQ8_9POAL</name>
<dbReference type="AlphaFoldDB" id="A0A835AUQ8"/>
<dbReference type="SMART" id="SM00256">
    <property type="entry name" value="FBOX"/>
    <property type="match status" value="2"/>
</dbReference>
<dbReference type="Pfam" id="PF23635">
    <property type="entry name" value="Beta-prop_AT5G49610-like"/>
    <property type="match status" value="1"/>
</dbReference>
<feature type="domain" description="F-box" evidence="1">
    <location>
        <begin position="485"/>
        <end position="526"/>
    </location>
</feature>
<dbReference type="Proteomes" id="UP000636709">
    <property type="component" value="Unassembled WGS sequence"/>
</dbReference>
<gene>
    <name evidence="2" type="ORF">HU200_054624</name>
</gene>
<organism evidence="2 3">
    <name type="scientific">Digitaria exilis</name>
    <dbReference type="NCBI Taxonomy" id="1010633"/>
    <lineage>
        <taxon>Eukaryota</taxon>
        <taxon>Viridiplantae</taxon>
        <taxon>Streptophyta</taxon>
        <taxon>Embryophyta</taxon>
        <taxon>Tracheophyta</taxon>
        <taxon>Spermatophyta</taxon>
        <taxon>Magnoliopsida</taxon>
        <taxon>Liliopsida</taxon>
        <taxon>Poales</taxon>
        <taxon>Poaceae</taxon>
        <taxon>PACMAD clade</taxon>
        <taxon>Panicoideae</taxon>
        <taxon>Panicodae</taxon>
        <taxon>Paniceae</taxon>
        <taxon>Anthephorinae</taxon>
        <taxon>Digitaria</taxon>
    </lineage>
</organism>
<evidence type="ECO:0000259" key="1">
    <source>
        <dbReference type="SMART" id="SM00256"/>
    </source>
</evidence>
<dbReference type="OrthoDB" id="682403at2759"/>
<evidence type="ECO:0000313" key="2">
    <source>
        <dbReference type="EMBL" id="KAF8664452.1"/>
    </source>
</evidence>
<protein>
    <recommendedName>
        <fullName evidence="1">F-box domain-containing protein</fullName>
    </recommendedName>
</protein>
<dbReference type="InterPro" id="IPR036047">
    <property type="entry name" value="F-box-like_dom_sf"/>
</dbReference>
<dbReference type="PANTHER" id="PTHR31264:SF3">
    <property type="entry name" value="OS07G0554100 PROTEIN"/>
    <property type="match status" value="1"/>
</dbReference>